<reference evidence="3 4" key="3">
    <citation type="journal article" date="2011" name="J. Bacteriol.">
        <title>Genome sequences of Mycoplasma alligatoris A21JP2T and Mycoplasma crocodyli MP145T.</title>
        <authorList>
            <person name="Brown D.R."/>
            <person name="Farmerie W.G."/>
            <person name="May M."/>
            <person name="Benders G.A."/>
            <person name="Durkin A.S."/>
            <person name="Hlavinka K."/>
            <person name="Hostetler J."/>
            <person name="Jackson J."/>
            <person name="Johnson J."/>
            <person name="Miller R.H."/>
            <person name="Paralanov V."/>
            <person name="Radune D."/>
            <person name="Szczypinski B."/>
            <person name="Glass J.I."/>
        </authorList>
    </citation>
    <scope>NUCLEOTIDE SEQUENCE [LARGE SCALE GENOMIC DNA]</scope>
    <source>
        <strain evidence="4">ATCC 51981 / MP145</strain>
    </source>
</reference>
<keyword evidence="2" id="KW-0732">Signal</keyword>
<dbReference type="EMBL" id="CP001991">
    <property type="protein sequence ID" value="ADE19465.1"/>
    <property type="molecule type" value="Genomic_DNA"/>
</dbReference>
<dbReference type="STRING" id="512564.MCRO_0247"/>
<gene>
    <name evidence="3" type="ordered locus">MCRO_0247</name>
</gene>
<feature type="signal peptide" evidence="2">
    <location>
        <begin position="1"/>
        <end position="28"/>
    </location>
</feature>
<sequence length="527" mass="59008">MKKINKLKLVGFLSVALALAPIAISASCDPKKEPNKPKPEPGTNPGTGTDTNENKVYNQVVALAKENKLFNLAKGQTVENIKKIWTTKNIVKNKVGETEVEMVYVAKQKPEASTDDLIHMYRSATGVILDMNETIKKTSVADFDIVTPYENNGRVHAFGAYINLDEKNEELTIFFELKDTKNKDKFSGMFTQKFSLKQEKPALSVEEQLKLVKVELVQTSKDKLSKDVTIEDFVVTETGGHKFNLTLQLIADPAFTAKTEKVNVTILLGENQGVKSKTFEFVFNKEQIKDFNADVTKLAKENKLFALNEGFSLDKLIEACTPRNFMSYKEGTTNKSLIKFDVIDFSKPNLYLAKDSTGNLFVVDKTITDESVKSVNIVAGYKQEGATEEAKGVLIELDPANKKLILYFKLKDITKNPATLSEMYKQEIILNADFTDKQKLDYYSSQVTAKIKEASKDKKSTELTKEDFETTVPTGYELNGEIKVTTEDLPVEEGKEAKSRVTIKFTIKATGKTEASKEISFDFIVKK</sequence>
<feature type="compositionally biased region" description="Low complexity" evidence="1">
    <location>
        <begin position="41"/>
        <end position="51"/>
    </location>
</feature>
<protein>
    <submittedName>
        <fullName evidence="3">Putative lipoprotein</fullName>
    </submittedName>
</protein>
<dbReference type="PROSITE" id="PS51257">
    <property type="entry name" value="PROKAR_LIPOPROTEIN"/>
    <property type="match status" value="1"/>
</dbReference>
<reference key="2">
    <citation type="submission" date="2010-03" db="EMBL/GenBank/DDBJ databases">
        <authorList>
            <person name="Ma Z."/>
            <person name="Wang X."/>
            <person name="Liu H."/>
        </authorList>
    </citation>
    <scope>NUCLEOTIDE SEQUENCE</scope>
    <source>
        <strain>MP145</strain>
    </source>
</reference>
<evidence type="ECO:0000256" key="2">
    <source>
        <dbReference type="SAM" id="SignalP"/>
    </source>
</evidence>
<feature type="chain" id="PRO_5003070508" evidence="2">
    <location>
        <begin position="29"/>
        <end position="527"/>
    </location>
</feature>
<proteinExistence type="predicted"/>
<keyword evidence="4" id="KW-1185">Reference proteome</keyword>
<keyword evidence="3" id="KW-0449">Lipoprotein</keyword>
<reference evidence="4" key="1">
    <citation type="submission" date="2010-03" db="EMBL/GenBank/DDBJ databases">
        <title>The complete genome of Mycoplasma crocodyli MP145.</title>
        <authorList>
            <person name="Glass J.I."/>
            <person name="Durkin A.S."/>
            <person name="Hostetler J."/>
            <person name="Jackson J."/>
            <person name="Johnson J."/>
            <person name="May M.A."/>
            <person name="Paralanov V."/>
            <person name="Radune D."/>
            <person name="Szczypinski B."/>
            <person name="Brown D.R."/>
        </authorList>
    </citation>
    <scope>NUCLEOTIDE SEQUENCE [LARGE SCALE GENOMIC DNA]</scope>
    <source>
        <strain evidence="4">ATCC 51981 / MP145</strain>
    </source>
</reference>
<dbReference type="AlphaFoldDB" id="D5E556"/>
<dbReference type="Proteomes" id="UP000001845">
    <property type="component" value="Chromosome"/>
</dbReference>
<evidence type="ECO:0000313" key="4">
    <source>
        <dbReference type="Proteomes" id="UP000001845"/>
    </source>
</evidence>
<feature type="compositionally biased region" description="Basic and acidic residues" evidence="1">
    <location>
        <begin position="29"/>
        <end position="39"/>
    </location>
</feature>
<evidence type="ECO:0000256" key="1">
    <source>
        <dbReference type="SAM" id="MobiDB-lite"/>
    </source>
</evidence>
<accession>D5E556</accession>
<feature type="region of interest" description="Disordered" evidence="1">
    <location>
        <begin position="28"/>
        <end position="53"/>
    </location>
</feature>
<dbReference type="HOGENOM" id="CLU_516601_0_0_14"/>
<dbReference type="KEGG" id="mcd:MCRO_0247"/>
<dbReference type="RefSeq" id="WP_013054242.1">
    <property type="nucleotide sequence ID" value="NC_014014.1"/>
</dbReference>
<evidence type="ECO:0000313" key="3">
    <source>
        <dbReference type="EMBL" id="ADE19465.1"/>
    </source>
</evidence>
<organism evidence="3 4">
    <name type="scientific">Mycoplasma crocodyli (strain ATCC 51981 / MP145)</name>
    <dbReference type="NCBI Taxonomy" id="512564"/>
    <lineage>
        <taxon>Bacteria</taxon>
        <taxon>Bacillati</taxon>
        <taxon>Mycoplasmatota</taxon>
        <taxon>Mollicutes</taxon>
        <taxon>Mycoplasmataceae</taxon>
        <taxon>Mycoplasma</taxon>
    </lineage>
</organism>
<name>D5E556_MYCCM</name>